<comment type="similarity">
    <text evidence="1 2">Belongs to the anti-sigma-factor antagonist family.</text>
</comment>
<sequence length="112" mass="12322">MTDSPLWASRVQGRDDCRSVALSGELDFDMAYDLQRLLIEQLDRPDTRTVVADLSEVTFLDSAALGALLMTLRHASAHEQNFTIAHVPQGVRRILQVAGVYGLLSGEDPRLG</sequence>
<comment type="caution">
    <text evidence="4">The sequence shown here is derived from an EMBL/GenBank/DDBJ whole genome shotgun (WGS) entry which is preliminary data.</text>
</comment>
<evidence type="ECO:0000313" key="5">
    <source>
        <dbReference type="Proteomes" id="UP000598146"/>
    </source>
</evidence>
<dbReference type="SUPFAM" id="SSF52091">
    <property type="entry name" value="SpoIIaa-like"/>
    <property type="match status" value="1"/>
</dbReference>
<evidence type="ECO:0000259" key="3">
    <source>
        <dbReference type="PROSITE" id="PS50801"/>
    </source>
</evidence>
<reference evidence="4" key="1">
    <citation type="submission" date="2020-11" db="EMBL/GenBank/DDBJ databases">
        <title>Isolation and identification of active actinomycetes.</title>
        <authorList>
            <person name="Sun X."/>
        </authorList>
    </citation>
    <scope>NUCLEOTIDE SEQUENCE</scope>
    <source>
        <strain evidence="4">NEAU-A11</strain>
    </source>
</reference>
<dbReference type="RefSeq" id="WP_196415560.1">
    <property type="nucleotide sequence ID" value="NZ_JADQTO010000009.1"/>
</dbReference>
<feature type="domain" description="STAS" evidence="3">
    <location>
        <begin position="20"/>
        <end position="112"/>
    </location>
</feature>
<dbReference type="PANTHER" id="PTHR33495">
    <property type="entry name" value="ANTI-SIGMA FACTOR ANTAGONIST TM_1081-RELATED-RELATED"/>
    <property type="match status" value="1"/>
</dbReference>
<dbReference type="InterPro" id="IPR003658">
    <property type="entry name" value="Anti-sigma_ant"/>
</dbReference>
<dbReference type="PROSITE" id="PS50801">
    <property type="entry name" value="STAS"/>
    <property type="match status" value="1"/>
</dbReference>
<proteinExistence type="inferred from homology"/>
<protein>
    <recommendedName>
        <fullName evidence="2">Anti-sigma factor antagonist</fullName>
    </recommendedName>
</protein>
<evidence type="ECO:0000313" key="4">
    <source>
        <dbReference type="EMBL" id="MBG0563770.1"/>
    </source>
</evidence>
<gene>
    <name evidence="4" type="ORF">I4J89_20195</name>
</gene>
<evidence type="ECO:0000256" key="1">
    <source>
        <dbReference type="ARBA" id="ARBA00009013"/>
    </source>
</evidence>
<accession>A0A931CF55</accession>
<dbReference type="EMBL" id="JADQTO010000009">
    <property type="protein sequence ID" value="MBG0563770.1"/>
    <property type="molecule type" value="Genomic_DNA"/>
</dbReference>
<dbReference type="AlphaFoldDB" id="A0A931CF55"/>
<keyword evidence="5" id="KW-1185">Reference proteome</keyword>
<dbReference type="Pfam" id="PF13466">
    <property type="entry name" value="STAS_2"/>
    <property type="match status" value="1"/>
</dbReference>
<dbReference type="CDD" id="cd07043">
    <property type="entry name" value="STAS_anti-anti-sigma_factors"/>
    <property type="match status" value="1"/>
</dbReference>
<dbReference type="NCBIfam" id="TIGR00377">
    <property type="entry name" value="ant_ant_sig"/>
    <property type="match status" value="1"/>
</dbReference>
<dbReference type="InterPro" id="IPR036513">
    <property type="entry name" value="STAS_dom_sf"/>
</dbReference>
<organism evidence="4 5">
    <name type="scientific">Actinoplanes aureus</name>
    <dbReference type="NCBI Taxonomy" id="2792083"/>
    <lineage>
        <taxon>Bacteria</taxon>
        <taxon>Bacillati</taxon>
        <taxon>Actinomycetota</taxon>
        <taxon>Actinomycetes</taxon>
        <taxon>Micromonosporales</taxon>
        <taxon>Micromonosporaceae</taxon>
        <taxon>Actinoplanes</taxon>
    </lineage>
</organism>
<evidence type="ECO:0000256" key="2">
    <source>
        <dbReference type="RuleBase" id="RU003749"/>
    </source>
</evidence>
<dbReference type="InterPro" id="IPR058548">
    <property type="entry name" value="MlaB-like_STAS"/>
</dbReference>
<name>A0A931CF55_9ACTN</name>
<dbReference type="GO" id="GO:0043856">
    <property type="term" value="F:anti-sigma factor antagonist activity"/>
    <property type="evidence" value="ECO:0007669"/>
    <property type="project" value="InterPro"/>
</dbReference>
<dbReference type="Proteomes" id="UP000598146">
    <property type="component" value="Unassembled WGS sequence"/>
</dbReference>
<dbReference type="Gene3D" id="3.30.750.24">
    <property type="entry name" value="STAS domain"/>
    <property type="match status" value="1"/>
</dbReference>
<dbReference type="InterPro" id="IPR002645">
    <property type="entry name" value="STAS_dom"/>
</dbReference>